<keyword evidence="3 6" id="KW-0067">ATP-binding</keyword>
<comment type="pathway">
    <text evidence="6">Aminoacyl-tRNA biosynthesis; selenocysteinyl-tRNA(Sec) biosynthesis; L-seryl-tRNA(Sec) from L-serine and tRNA(Sec): step 1/1.</text>
</comment>
<dbReference type="GO" id="GO:0004828">
    <property type="term" value="F:serine-tRNA ligase activity"/>
    <property type="evidence" value="ECO:0007669"/>
    <property type="project" value="UniProtKB-UniRule"/>
</dbReference>
<keyword evidence="6" id="KW-0963">Cytoplasm</keyword>
<dbReference type="InterPro" id="IPR010978">
    <property type="entry name" value="tRNA-bd_arm"/>
</dbReference>
<evidence type="ECO:0000256" key="2">
    <source>
        <dbReference type="ARBA" id="ARBA00022741"/>
    </source>
</evidence>
<dbReference type="InterPro" id="IPR045864">
    <property type="entry name" value="aa-tRNA-synth_II/BPL/LPL"/>
</dbReference>
<proteinExistence type="inferred from homology"/>
<dbReference type="InterPro" id="IPR015866">
    <property type="entry name" value="Ser-tRNA-synth_1_N"/>
</dbReference>
<keyword evidence="13" id="KW-1185">Reference proteome</keyword>
<dbReference type="EC" id="6.1.1.11" evidence="6"/>
<dbReference type="Proteomes" id="UP000076447">
    <property type="component" value="Unassembled WGS sequence"/>
</dbReference>
<dbReference type="AlphaFoldDB" id="A0A163Q4Q6"/>
<dbReference type="GO" id="GO:0005524">
    <property type="term" value="F:ATP binding"/>
    <property type="evidence" value="ECO:0007669"/>
    <property type="project" value="UniProtKB-UniRule"/>
</dbReference>
<keyword evidence="5 6" id="KW-0030">Aminoacyl-tRNA synthetase</keyword>
<comment type="domain">
    <text evidence="6">Consists of two distinct domains, a catalytic core and a N-terminal extension that is involved in tRNA binding.</text>
</comment>
<dbReference type="Gene3D" id="1.10.287.40">
    <property type="entry name" value="Serine-tRNA synthetase, tRNA binding domain"/>
    <property type="match status" value="1"/>
</dbReference>
<dbReference type="UniPathway" id="UPA00906">
    <property type="reaction ID" value="UER00895"/>
</dbReference>
<evidence type="ECO:0000256" key="7">
    <source>
        <dbReference type="PIRSR" id="PIRSR001529-1"/>
    </source>
</evidence>
<evidence type="ECO:0000256" key="1">
    <source>
        <dbReference type="ARBA" id="ARBA00022598"/>
    </source>
</evidence>
<dbReference type="CDD" id="cd00770">
    <property type="entry name" value="SerRS_core"/>
    <property type="match status" value="1"/>
</dbReference>
<reference evidence="11 13" key="2">
    <citation type="submission" date="2016-06" db="EMBL/GenBank/DDBJ databases">
        <title>Genome sequence of Oerskovia enterophila DSM 43852.</title>
        <authorList>
            <person name="Poehlein A."/>
            <person name="Jag V."/>
            <person name="Bengelsdorf F.R."/>
            <person name="Daniel R."/>
            <person name="Duerre P."/>
        </authorList>
    </citation>
    <scope>NUCLEOTIDE SEQUENCE [LARGE SCALE GENOMIC DNA]</scope>
    <source>
        <strain evidence="11 13">DSM 43852</strain>
    </source>
</reference>
<comment type="caution">
    <text evidence="10">The sequence shown here is derived from an EMBL/GenBank/DDBJ whole genome shotgun (WGS) entry which is preliminary data.</text>
</comment>
<dbReference type="InterPro" id="IPR002314">
    <property type="entry name" value="aa-tRNA-synt_IIb"/>
</dbReference>
<feature type="binding site" evidence="6">
    <location>
        <position position="277"/>
    </location>
    <ligand>
        <name>ATP</name>
        <dbReference type="ChEBI" id="CHEBI:30616"/>
    </ligand>
</feature>
<sequence>MVIDLRLLRDNPDVVRASQVARGDDPALVDQALDADSRRRSALTDFEQMRAEQKSLGKKVAQAQGEEKTALLAHTKQLAEGVKARQKDADDAEAQLKDVLYKISNVIEGAPPGGEDDYVVLREEGTIRDFAAEGFTPRDHLELGEGLRAIDTERGAKVSGARFYYLTGIGARLELALLNAAMDQAIQEGFTPVITPTLVRPEIMQGTGFLGAHADEIYRLEADDLYLVGTSEVALAGYHSGEILDLSEGPKRYAGWSACYRREAGSYGKDTRGIIRVHQFHKVEMFSYIDPADAEAEHQRLLGWEEAMLRKCELPYRVIDTAAGDLGSSAARKFDCEAWLPTQERYLELTSTSNCTTFQARRLGVRERVEIDGKAETRTVATLNGTLGTTRWIVAILENHQQPDGSVRVPEGLRPYLGGLEVLEPVPPSAGSSKGSSKVTK</sequence>
<feature type="binding site" evidence="6">
    <location>
        <position position="386"/>
    </location>
    <ligand>
        <name>L-serine</name>
        <dbReference type="ChEBI" id="CHEBI:33384"/>
    </ligand>
</feature>
<comment type="similarity">
    <text evidence="6">Belongs to the class-II aminoacyl-tRNA synthetase family. Type-1 seryl-tRNA synthetase subfamily.</text>
</comment>
<dbReference type="PROSITE" id="PS50862">
    <property type="entry name" value="AA_TRNA_LIGASE_II"/>
    <property type="match status" value="1"/>
</dbReference>
<dbReference type="GO" id="GO:0005737">
    <property type="term" value="C:cytoplasm"/>
    <property type="evidence" value="ECO:0007669"/>
    <property type="project" value="UniProtKB-SubCell"/>
</dbReference>
<dbReference type="InterPro" id="IPR042103">
    <property type="entry name" value="SerRS_1_N_sf"/>
</dbReference>
<dbReference type="PANTHER" id="PTHR11778">
    <property type="entry name" value="SERYL-TRNA SYNTHETASE"/>
    <property type="match status" value="1"/>
</dbReference>
<evidence type="ECO:0000256" key="5">
    <source>
        <dbReference type="ARBA" id="ARBA00023146"/>
    </source>
</evidence>
<feature type="binding site" evidence="6 8">
    <location>
        <begin position="261"/>
        <end position="263"/>
    </location>
    <ligand>
        <name>ATP</name>
        <dbReference type="ChEBI" id="CHEBI:30616"/>
    </ligand>
</feature>
<dbReference type="InterPro" id="IPR006195">
    <property type="entry name" value="aa-tRNA-synth_II"/>
</dbReference>
<evidence type="ECO:0000256" key="3">
    <source>
        <dbReference type="ARBA" id="ARBA00022840"/>
    </source>
</evidence>
<evidence type="ECO:0000256" key="4">
    <source>
        <dbReference type="ARBA" id="ARBA00022917"/>
    </source>
</evidence>
<comment type="catalytic activity">
    <reaction evidence="6">
        <text>tRNA(Sec) + L-serine + ATP = L-seryl-tRNA(Sec) + AMP + diphosphate + H(+)</text>
        <dbReference type="Rhea" id="RHEA:42580"/>
        <dbReference type="Rhea" id="RHEA-COMP:9742"/>
        <dbReference type="Rhea" id="RHEA-COMP:10128"/>
        <dbReference type="ChEBI" id="CHEBI:15378"/>
        <dbReference type="ChEBI" id="CHEBI:30616"/>
        <dbReference type="ChEBI" id="CHEBI:33019"/>
        <dbReference type="ChEBI" id="CHEBI:33384"/>
        <dbReference type="ChEBI" id="CHEBI:78442"/>
        <dbReference type="ChEBI" id="CHEBI:78533"/>
        <dbReference type="ChEBI" id="CHEBI:456215"/>
        <dbReference type="EC" id="6.1.1.11"/>
    </reaction>
</comment>
<feature type="binding site" evidence="8">
    <location>
        <begin position="277"/>
        <end position="280"/>
    </location>
    <ligand>
        <name>ATP</name>
        <dbReference type="ChEBI" id="CHEBI:30616"/>
    </ligand>
</feature>
<evidence type="ECO:0000313" key="13">
    <source>
        <dbReference type="Proteomes" id="UP000093412"/>
    </source>
</evidence>
<dbReference type="SUPFAM" id="SSF46589">
    <property type="entry name" value="tRNA-binding arm"/>
    <property type="match status" value="1"/>
</dbReference>
<name>A0A163Q4Q6_9CELL</name>
<keyword evidence="4 6" id="KW-0648">Protein biosynthesis</keyword>
<feature type="binding site" evidence="6 7">
    <location>
        <position position="284"/>
    </location>
    <ligand>
        <name>L-serine</name>
        <dbReference type="ChEBI" id="CHEBI:33384"/>
    </ligand>
</feature>
<evidence type="ECO:0000256" key="8">
    <source>
        <dbReference type="PIRSR" id="PIRSR001529-2"/>
    </source>
</evidence>
<keyword evidence="1 6" id="KW-0436">Ligase</keyword>
<dbReference type="HAMAP" id="MF_00176">
    <property type="entry name" value="Ser_tRNA_synth_type1"/>
    <property type="match status" value="1"/>
</dbReference>
<feature type="binding site" evidence="7">
    <location>
        <position position="261"/>
    </location>
    <ligand>
        <name>L-serine</name>
        <dbReference type="ChEBI" id="CHEBI:33384"/>
    </ligand>
</feature>
<protein>
    <recommendedName>
        <fullName evidence="6">Serine--tRNA ligase</fullName>
        <ecNumber evidence="6">6.1.1.11</ecNumber>
    </recommendedName>
    <alternativeName>
        <fullName evidence="6">Seryl-tRNA synthetase</fullName>
        <shortName evidence="6">SerRS</shortName>
    </alternativeName>
    <alternativeName>
        <fullName evidence="6">Seryl-tRNA(Ser/Sec) synthetase</fullName>
    </alternativeName>
</protein>
<comment type="subunit">
    <text evidence="6">Homodimer. The tRNA molecule binds across the dimer.</text>
</comment>
<dbReference type="PIRSF" id="PIRSF001529">
    <property type="entry name" value="Ser-tRNA-synth_IIa"/>
    <property type="match status" value="1"/>
</dbReference>
<dbReference type="GO" id="GO:0006434">
    <property type="term" value="P:seryl-tRNA aminoacylation"/>
    <property type="evidence" value="ECO:0007669"/>
    <property type="project" value="UniProtKB-UniRule"/>
</dbReference>
<feature type="domain" description="Aminoacyl-transfer RNA synthetases class-II family profile" evidence="9">
    <location>
        <begin position="139"/>
        <end position="410"/>
    </location>
</feature>
<keyword evidence="2 6" id="KW-0547">Nucleotide-binding</keyword>
<comment type="subcellular location">
    <subcellularLocation>
        <location evidence="6">Cytoplasm</location>
    </subcellularLocation>
</comment>
<evidence type="ECO:0000313" key="11">
    <source>
        <dbReference type="EMBL" id="OCI33167.1"/>
    </source>
</evidence>
<dbReference type="GO" id="GO:0016260">
    <property type="term" value="P:selenocysteine biosynthetic process"/>
    <property type="evidence" value="ECO:0007669"/>
    <property type="project" value="UniProtKB-UniRule"/>
</dbReference>
<dbReference type="STRING" id="43678.OJAG_36280"/>
<dbReference type="EMBL" id="LRIE01000084">
    <property type="protein sequence ID" value="KZM33789.1"/>
    <property type="molecule type" value="Genomic_DNA"/>
</dbReference>
<evidence type="ECO:0000259" key="9">
    <source>
        <dbReference type="PROSITE" id="PS50862"/>
    </source>
</evidence>
<feature type="binding site" evidence="6">
    <location>
        <begin position="230"/>
        <end position="232"/>
    </location>
    <ligand>
        <name>L-serine</name>
        <dbReference type="ChEBI" id="CHEBI:33384"/>
    </ligand>
</feature>
<dbReference type="PRINTS" id="PR00981">
    <property type="entry name" value="TRNASYNTHSER"/>
</dbReference>
<comment type="catalytic activity">
    <reaction evidence="6">
        <text>tRNA(Ser) + L-serine + ATP = L-seryl-tRNA(Ser) + AMP + diphosphate + H(+)</text>
        <dbReference type="Rhea" id="RHEA:12292"/>
        <dbReference type="Rhea" id="RHEA-COMP:9669"/>
        <dbReference type="Rhea" id="RHEA-COMP:9703"/>
        <dbReference type="ChEBI" id="CHEBI:15378"/>
        <dbReference type="ChEBI" id="CHEBI:30616"/>
        <dbReference type="ChEBI" id="CHEBI:33019"/>
        <dbReference type="ChEBI" id="CHEBI:33384"/>
        <dbReference type="ChEBI" id="CHEBI:78442"/>
        <dbReference type="ChEBI" id="CHEBI:78533"/>
        <dbReference type="ChEBI" id="CHEBI:456215"/>
        <dbReference type="EC" id="6.1.1.11"/>
    </reaction>
</comment>
<dbReference type="SUPFAM" id="SSF55681">
    <property type="entry name" value="Class II aaRS and biotin synthetases"/>
    <property type="match status" value="1"/>
</dbReference>
<accession>A0A163Q4Q6</accession>
<dbReference type="Gene3D" id="3.30.930.10">
    <property type="entry name" value="Bira Bifunctional Protein, Domain 2"/>
    <property type="match status" value="1"/>
</dbReference>
<dbReference type="Pfam" id="PF00587">
    <property type="entry name" value="tRNA-synt_2b"/>
    <property type="match status" value="1"/>
</dbReference>
<dbReference type="NCBIfam" id="TIGR00414">
    <property type="entry name" value="serS"/>
    <property type="match status" value="1"/>
</dbReference>
<dbReference type="InterPro" id="IPR033729">
    <property type="entry name" value="SerRS_core"/>
</dbReference>
<dbReference type="PATRIC" id="fig|43678.3.peg.3793"/>
<feature type="binding site" evidence="7">
    <location>
        <position position="230"/>
    </location>
    <ligand>
        <name>L-serine</name>
        <dbReference type="ChEBI" id="CHEBI:33384"/>
    </ligand>
</feature>
<dbReference type="InterPro" id="IPR002317">
    <property type="entry name" value="Ser-tRNA-ligase_type_1"/>
</dbReference>
<feature type="binding site" evidence="6 8">
    <location>
        <begin position="348"/>
        <end position="351"/>
    </location>
    <ligand>
        <name>ATP</name>
        <dbReference type="ChEBI" id="CHEBI:30616"/>
    </ligand>
</feature>
<evidence type="ECO:0000256" key="6">
    <source>
        <dbReference type="HAMAP-Rule" id="MF_00176"/>
    </source>
</evidence>
<feature type="binding site" evidence="7">
    <location>
        <position position="384"/>
    </location>
    <ligand>
        <name>L-serine</name>
        <dbReference type="ChEBI" id="CHEBI:33384"/>
    </ligand>
</feature>
<feature type="site" description="Important for serine binding" evidence="7">
    <location>
        <position position="386"/>
    </location>
</feature>
<comment type="function">
    <text evidence="6">Catalyzes the attachment of serine to tRNA(Ser). Is also able to aminoacylate tRNA(Sec) with serine, to form the misacylated tRNA L-seryl-tRNA(Sec), which will be further converted into selenocysteinyl-tRNA(Sec).</text>
</comment>
<reference evidence="10 12" key="1">
    <citation type="submission" date="2016-01" db="EMBL/GenBank/DDBJ databases">
        <title>Genome sequence of Oerskovia enterophila VJag, an agar and cellulose degrading bacterium.</title>
        <authorList>
            <person name="Poehlein A."/>
            <person name="Jag V."/>
            <person name="Bengelsdorf F."/>
            <person name="Duerre P."/>
            <person name="Daniel R."/>
        </authorList>
    </citation>
    <scope>NUCLEOTIDE SEQUENCE [LARGE SCALE GENOMIC DNA]</scope>
    <source>
        <strain evidence="10 12">VJag</strain>
    </source>
</reference>
<gene>
    <name evidence="6 10" type="primary">serS</name>
    <name evidence="11" type="ORF">OERS_00880</name>
    <name evidence="10" type="ORF">OJAG_36280</name>
</gene>
<dbReference type="EMBL" id="MAQA01000001">
    <property type="protein sequence ID" value="OCI33167.1"/>
    <property type="molecule type" value="Genomic_DNA"/>
</dbReference>
<evidence type="ECO:0000313" key="12">
    <source>
        <dbReference type="Proteomes" id="UP000076447"/>
    </source>
</evidence>
<evidence type="ECO:0000313" key="10">
    <source>
        <dbReference type="EMBL" id="KZM33789.1"/>
    </source>
</evidence>
<dbReference type="Proteomes" id="UP000093412">
    <property type="component" value="Unassembled WGS sequence"/>
</dbReference>
<organism evidence="10 12">
    <name type="scientific">Oerskovia enterophila</name>
    <dbReference type="NCBI Taxonomy" id="43678"/>
    <lineage>
        <taxon>Bacteria</taxon>
        <taxon>Bacillati</taxon>
        <taxon>Actinomycetota</taxon>
        <taxon>Actinomycetes</taxon>
        <taxon>Micrococcales</taxon>
        <taxon>Cellulomonadaceae</taxon>
        <taxon>Oerskovia</taxon>
    </lineage>
</organism>
<dbReference type="Pfam" id="PF02403">
    <property type="entry name" value="Seryl_tRNA_N"/>
    <property type="match status" value="1"/>
</dbReference>